<sequence length="155" mass="18390">MFHQPTTLTFNGRSSLEESKSKAENVYYGLNTQTDKPNSRNFTPDFYESDNDTEKSYHQDKYHSFSRYTTPKSKDNWSYASTMAMGSHRNSLPNDNKYVRRSLNKKYNKKDSNRPRPKPLQYENEKYYDLVFPKRDGRIITDIFYQPSSLDHAEL</sequence>
<protein>
    <submittedName>
        <fullName evidence="2">Uncharacterized protein</fullName>
    </submittedName>
</protein>
<dbReference type="Proteomes" id="UP001162156">
    <property type="component" value="Unassembled WGS sequence"/>
</dbReference>
<feature type="compositionally biased region" description="Basic residues" evidence="1">
    <location>
        <begin position="99"/>
        <end position="108"/>
    </location>
</feature>
<keyword evidence="3" id="KW-1185">Reference proteome</keyword>
<evidence type="ECO:0000313" key="2">
    <source>
        <dbReference type="EMBL" id="KAJ8968388.1"/>
    </source>
</evidence>
<name>A0AAV8ZPX6_9CUCU</name>
<dbReference type="AlphaFoldDB" id="A0AAV8ZPX6"/>
<gene>
    <name evidence="2" type="ORF">NQ314_002342</name>
</gene>
<evidence type="ECO:0000313" key="3">
    <source>
        <dbReference type="Proteomes" id="UP001162156"/>
    </source>
</evidence>
<proteinExistence type="predicted"/>
<comment type="caution">
    <text evidence="2">The sequence shown here is derived from an EMBL/GenBank/DDBJ whole genome shotgun (WGS) entry which is preliminary data.</text>
</comment>
<feature type="compositionally biased region" description="Polar residues" evidence="1">
    <location>
        <begin position="30"/>
        <end position="42"/>
    </location>
</feature>
<organism evidence="2 3">
    <name type="scientific">Rhamnusium bicolor</name>
    <dbReference type="NCBI Taxonomy" id="1586634"/>
    <lineage>
        <taxon>Eukaryota</taxon>
        <taxon>Metazoa</taxon>
        <taxon>Ecdysozoa</taxon>
        <taxon>Arthropoda</taxon>
        <taxon>Hexapoda</taxon>
        <taxon>Insecta</taxon>
        <taxon>Pterygota</taxon>
        <taxon>Neoptera</taxon>
        <taxon>Endopterygota</taxon>
        <taxon>Coleoptera</taxon>
        <taxon>Polyphaga</taxon>
        <taxon>Cucujiformia</taxon>
        <taxon>Chrysomeloidea</taxon>
        <taxon>Cerambycidae</taxon>
        <taxon>Lepturinae</taxon>
        <taxon>Rhagiini</taxon>
        <taxon>Rhamnusium</taxon>
    </lineage>
</organism>
<dbReference type="EMBL" id="JANEYF010000718">
    <property type="protein sequence ID" value="KAJ8968388.1"/>
    <property type="molecule type" value="Genomic_DNA"/>
</dbReference>
<feature type="compositionally biased region" description="Polar residues" evidence="1">
    <location>
        <begin position="1"/>
        <end position="14"/>
    </location>
</feature>
<feature type="compositionally biased region" description="Basic and acidic residues" evidence="1">
    <location>
        <begin position="52"/>
        <end position="63"/>
    </location>
</feature>
<evidence type="ECO:0000256" key="1">
    <source>
        <dbReference type="SAM" id="MobiDB-lite"/>
    </source>
</evidence>
<feature type="compositionally biased region" description="Polar residues" evidence="1">
    <location>
        <begin position="66"/>
        <end position="81"/>
    </location>
</feature>
<feature type="region of interest" description="Disordered" evidence="1">
    <location>
        <begin position="1"/>
        <end position="121"/>
    </location>
</feature>
<reference evidence="2" key="1">
    <citation type="journal article" date="2023" name="Insect Mol. Biol.">
        <title>Genome sequencing provides insights into the evolution of gene families encoding plant cell wall-degrading enzymes in longhorned beetles.</title>
        <authorList>
            <person name="Shin N.R."/>
            <person name="Okamura Y."/>
            <person name="Kirsch R."/>
            <person name="Pauchet Y."/>
        </authorList>
    </citation>
    <scope>NUCLEOTIDE SEQUENCE</scope>
    <source>
        <strain evidence="2">RBIC_L_NR</strain>
    </source>
</reference>
<accession>A0AAV8ZPX6</accession>